<dbReference type="SUPFAM" id="SSF54106">
    <property type="entry name" value="LysM domain"/>
    <property type="match status" value="2"/>
</dbReference>
<keyword evidence="4" id="KW-1185">Reference proteome</keyword>
<dbReference type="InterPro" id="IPR036779">
    <property type="entry name" value="LysM_dom_sf"/>
</dbReference>
<dbReference type="CDD" id="cd14852">
    <property type="entry name" value="LD-carboxypeptidase"/>
    <property type="match status" value="1"/>
</dbReference>
<feature type="domain" description="LysM" evidence="2">
    <location>
        <begin position="222"/>
        <end position="266"/>
    </location>
</feature>
<reference evidence="3 4" key="1">
    <citation type="submission" date="2018-07" db="EMBL/GenBank/DDBJ databases">
        <title>Lottiidibacillus patelloidae gen. nov., sp. nov., isolated from the intestinal tract of a marine limpet and the reclassification of B. taeanensis BH030017T, B. algicola KMM 3737T and B. hwajinpoensis SW-72T as genus Lottiidibacillus.</title>
        <authorList>
            <person name="Liu R."/>
            <person name="Huang Z."/>
        </authorList>
    </citation>
    <scope>NUCLEOTIDE SEQUENCE [LARGE SCALE GENOMIC DNA]</scope>
    <source>
        <strain evidence="3 4">BH030017</strain>
    </source>
</reference>
<evidence type="ECO:0000259" key="2">
    <source>
        <dbReference type="PROSITE" id="PS51782"/>
    </source>
</evidence>
<feature type="chain" id="PRO_5016662031" description="LysM domain-containing protein" evidence="1">
    <location>
        <begin position="31"/>
        <end position="400"/>
    </location>
</feature>
<dbReference type="PANTHER" id="PTHR34385:SF1">
    <property type="entry name" value="PEPTIDOGLYCAN L-ALANYL-D-GLUTAMATE ENDOPEPTIDASE CWLK"/>
    <property type="match status" value="1"/>
</dbReference>
<protein>
    <recommendedName>
        <fullName evidence="2">LysM domain-containing protein</fullName>
    </recommendedName>
</protein>
<dbReference type="Gene3D" id="3.10.350.10">
    <property type="entry name" value="LysM domain"/>
    <property type="match status" value="2"/>
</dbReference>
<dbReference type="InterPro" id="IPR018392">
    <property type="entry name" value="LysM"/>
</dbReference>
<dbReference type="InterPro" id="IPR058193">
    <property type="entry name" value="VanY/YodJ_core_dom"/>
</dbReference>
<proteinExistence type="predicted"/>
<dbReference type="Gene3D" id="3.30.1380.10">
    <property type="match status" value="1"/>
</dbReference>
<sequence>MKRTFKKKAVSLSVSLVAAAGLIMPTISYAHEKDDILLVNKDHSLSSEFVPNNLAYPDVPFSSDKEKMQAKAASALEEMFQAAENEGIQLYAVSGYRSYHYQEDLHAYFVDQYGREQANRVSAKAGESEHQTGLIMDVSSPAVNYELIKEFGNTAAGEWLENNAADYGFIIRYPQGKESITNYDYEPWHLRYIGEDHAKEIEVQNITLEEYLSQDSSDNNSSYYIVQPGDTFWEIANSQGVSLDKLLELNSDIAPKRLQVGMKVNLPGSSNGTPNNPDHNGNLDSNVSYTIKPGDTFWGIASQYSGVTVEELENANSSIDPYDLRVGTEIVVPTKTSNDNGSQEELGTASGNVWIHLTPDFKSSSRIGLLYEGEEVKIIGEANNMYKIKDGYVSKYYITK</sequence>
<dbReference type="Gene3D" id="2.30.30.40">
    <property type="entry name" value="SH3 Domains"/>
    <property type="match status" value="1"/>
</dbReference>
<dbReference type="RefSeq" id="WP_113806355.1">
    <property type="nucleotide sequence ID" value="NZ_QOCW01000011.1"/>
</dbReference>
<keyword evidence="1" id="KW-0732">Signal</keyword>
<dbReference type="InterPro" id="IPR009045">
    <property type="entry name" value="Zn_M74/Hedgehog-like"/>
</dbReference>
<evidence type="ECO:0000313" key="3">
    <source>
        <dbReference type="EMBL" id="RBW69384.1"/>
    </source>
</evidence>
<accession>A0A366XYZ1</accession>
<dbReference type="CDD" id="cd00118">
    <property type="entry name" value="LysM"/>
    <property type="match status" value="2"/>
</dbReference>
<organism evidence="3 4">
    <name type="scientific">Bacillus taeanensis</name>
    <dbReference type="NCBI Taxonomy" id="273032"/>
    <lineage>
        <taxon>Bacteria</taxon>
        <taxon>Bacillati</taxon>
        <taxon>Bacillota</taxon>
        <taxon>Bacilli</taxon>
        <taxon>Bacillales</taxon>
        <taxon>Bacillaceae</taxon>
        <taxon>Bacillus</taxon>
    </lineage>
</organism>
<feature type="signal peptide" evidence="1">
    <location>
        <begin position="1"/>
        <end position="30"/>
    </location>
</feature>
<dbReference type="Proteomes" id="UP000253314">
    <property type="component" value="Unassembled WGS sequence"/>
</dbReference>
<comment type="caution">
    <text evidence="3">The sequence shown here is derived from an EMBL/GenBank/DDBJ whole genome shotgun (WGS) entry which is preliminary data.</text>
</comment>
<dbReference type="PROSITE" id="PS51782">
    <property type="entry name" value="LYSM"/>
    <property type="match status" value="2"/>
</dbReference>
<dbReference type="SMART" id="SM00257">
    <property type="entry name" value="LysM"/>
    <property type="match status" value="2"/>
</dbReference>
<dbReference type="EMBL" id="QOCW01000011">
    <property type="protein sequence ID" value="RBW69384.1"/>
    <property type="molecule type" value="Genomic_DNA"/>
</dbReference>
<dbReference type="SUPFAM" id="SSF55166">
    <property type="entry name" value="Hedgehog/DD-peptidase"/>
    <property type="match status" value="1"/>
</dbReference>
<dbReference type="PANTHER" id="PTHR34385">
    <property type="entry name" value="D-ALANYL-D-ALANINE CARBOXYPEPTIDASE"/>
    <property type="match status" value="1"/>
</dbReference>
<dbReference type="OrthoDB" id="9792074at2"/>
<dbReference type="Pfam" id="PF01476">
    <property type="entry name" value="LysM"/>
    <property type="match status" value="2"/>
</dbReference>
<dbReference type="AlphaFoldDB" id="A0A366XYZ1"/>
<dbReference type="InterPro" id="IPR003709">
    <property type="entry name" value="VanY-like_core_dom"/>
</dbReference>
<evidence type="ECO:0000313" key="4">
    <source>
        <dbReference type="Proteomes" id="UP000253314"/>
    </source>
</evidence>
<dbReference type="GO" id="GO:0006508">
    <property type="term" value="P:proteolysis"/>
    <property type="evidence" value="ECO:0007669"/>
    <property type="project" value="InterPro"/>
</dbReference>
<dbReference type="InterPro" id="IPR052179">
    <property type="entry name" value="DD-CPase-like"/>
</dbReference>
<feature type="domain" description="LysM" evidence="2">
    <location>
        <begin position="287"/>
        <end position="332"/>
    </location>
</feature>
<evidence type="ECO:0000256" key="1">
    <source>
        <dbReference type="SAM" id="SignalP"/>
    </source>
</evidence>
<dbReference type="Pfam" id="PF02557">
    <property type="entry name" value="VanY"/>
    <property type="match status" value="1"/>
</dbReference>
<dbReference type="GO" id="GO:0008233">
    <property type="term" value="F:peptidase activity"/>
    <property type="evidence" value="ECO:0007669"/>
    <property type="project" value="InterPro"/>
</dbReference>
<name>A0A366XYZ1_9BACI</name>
<gene>
    <name evidence="3" type="ORF">DS031_12170</name>
</gene>